<name>A0ABP7A0N7_9ACTN</name>
<sequence>MSQTAELTRPASAHLRAVPTASRSDQEQRFAELVSTQWRPLLAFVTRLVGGDTGRAEDIVQETFVRAWRRIDLLTPEYGSVNSWLRRVASNVAIDSHRMRQVRPTEVELQHHDTPMRPDGSDGTDQILVGMVVQDMLSSIWPEHRAVLEEVYLRDRTAAEAAAVLGIPVGTVKSRLFYALRTLRGNALENGLRAS</sequence>
<evidence type="ECO:0000259" key="8">
    <source>
        <dbReference type="Pfam" id="PF04542"/>
    </source>
</evidence>
<keyword evidence="4 6" id="KW-0238">DNA-binding</keyword>
<dbReference type="SUPFAM" id="SSF88946">
    <property type="entry name" value="Sigma2 domain of RNA polymerase sigma factors"/>
    <property type="match status" value="1"/>
</dbReference>
<gene>
    <name evidence="10" type="ORF">GCM10022223_43750</name>
</gene>
<comment type="similarity">
    <text evidence="1 6">Belongs to the sigma-70 factor family. ECF subfamily.</text>
</comment>
<dbReference type="Gene3D" id="1.10.10.10">
    <property type="entry name" value="Winged helix-like DNA-binding domain superfamily/Winged helix DNA-binding domain"/>
    <property type="match status" value="1"/>
</dbReference>
<evidence type="ECO:0000256" key="6">
    <source>
        <dbReference type="RuleBase" id="RU000716"/>
    </source>
</evidence>
<organism evidence="10 11">
    <name type="scientific">Kineosporia mesophila</name>
    <dbReference type="NCBI Taxonomy" id="566012"/>
    <lineage>
        <taxon>Bacteria</taxon>
        <taxon>Bacillati</taxon>
        <taxon>Actinomycetota</taxon>
        <taxon>Actinomycetes</taxon>
        <taxon>Kineosporiales</taxon>
        <taxon>Kineosporiaceae</taxon>
        <taxon>Kineosporia</taxon>
    </lineage>
</organism>
<dbReference type="Gene3D" id="1.10.1740.10">
    <property type="match status" value="1"/>
</dbReference>
<dbReference type="SUPFAM" id="SSF88659">
    <property type="entry name" value="Sigma3 and sigma4 domains of RNA polymerase sigma factors"/>
    <property type="match status" value="1"/>
</dbReference>
<evidence type="ECO:0000256" key="2">
    <source>
        <dbReference type="ARBA" id="ARBA00023015"/>
    </source>
</evidence>
<feature type="domain" description="RNA polymerase sigma-70 region 4" evidence="9">
    <location>
        <begin position="138"/>
        <end position="184"/>
    </location>
</feature>
<evidence type="ECO:0000259" key="9">
    <source>
        <dbReference type="Pfam" id="PF04545"/>
    </source>
</evidence>
<dbReference type="Pfam" id="PF04542">
    <property type="entry name" value="Sigma70_r2"/>
    <property type="match status" value="1"/>
</dbReference>
<dbReference type="InterPro" id="IPR013325">
    <property type="entry name" value="RNA_pol_sigma_r2"/>
</dbReference>
<keyword evidence="11" id="KW-1185">Reference proteome</keyword>
<dbReference type="InterPro" id="IPR007627">
    <property type="entry name" value="RNA_pol_sigma70_r2"/>
</dbReference>
<evidence type="ECO:0000313" key="10">
    <source>
        <dbReference type="EMBL" id="GAA3622092.1"/>
    </source>
</evidence>
<protein>
    <recommendedName>
        <fullName evidence="6">RNA polymerase sigma factor</fullName>
    </recommendedName>
</protein>
<comment type="caution">
    <text evidence="10">The sequence shown here is derived from an EMBL/GenBank/DDBJ whole genome shotgun (WGS) entry which is preliminary data.</text>
</comment>
<dbReference type="InterPro" id="IPR036388">
    <property type="entry name" value="WH-like_DNA-bd_sf"/>
</dbReference>
<reference evidence="11" key="1">
    <citation type="journal article" date="2019" name="Int. J. Syst. Evol. Microbiol.">
        <title>The Global Catalogue of Microorganisms (GCM) 10K type strain sequencing project: providing services to taxonomists for standard genome sequencing and annotation.</title>
        <authorList>
            <consortium name="The Broad Institute Genomics Platform"/>
            <consortium name="The Broad Institute Genome Sequencing Center for Infectious Disease"/>
            <person name="Wu L."/>
            <person name="Ma J."/>
        </authorList>
    </citation>
    <scope>NUCLEOTIDE SEQUENCE [LARGE SCALE GENOMIC DNA]</scope>
    <source>
        <strain evidence="11">JCM 16902</strain>
    </source>
</reference>
<evidence type="ECO:0000256" key="7">
    <source>
        <dbReference type="SAM" id="MobiDB-lite"/>
    </source>
</evidence>
<evidence type="ECO:0000313" key="11">
    <source>
        <dbReference type="Proteomes" id="UP001501074"/>
    </source>
</evidence>
<dbReference type="PANTHER" id="PTHR43133">
    <property type="entry name" value="RNA POLYMERASE ECF-TYPE SIGMA FACTO"/>
    <property type="match status" value="1"/>
</dbReference>
<dbReference type="Pfam" id="PF04545">
    <property type="entry name" value="Sigma70_r4"/>
    <property type="match status" value="1"/>
</dbReference>
<accession>A0ABP7A0N7</accession>
<dbReference type="PROSITE" id="PS01063">
    <property type="entry name" value="SIGMA70_ECF"/>
    <property type="match status" value="1"/>
</dbReference>
<dbReference type="EMBL" id="BAAAZO010000009">
    <property type="protein sequence ID" value="GAA3622092.1"/>
    <property type="molecule type" value="Genomic_DNA"/>
</dbReference>
<evidence type="ECO:0000256" key="1">
    <source>
        <dbReference type="ARBA" id="ARBA00010641"/>
    </source>
</evidence>
<dbReference type="NCBIfam" id="TIGR02937">
    <property type="entry name" value="sigma70-ECF"/>
    <property type="match status" value="1"/>
</dbReference>
<evidence type="ECO:0000256" key="4">
    <source>
        <dbReference type="ARBA" id="ARBA00023125"/>
    </source>
</evidence>
<evidence type="ECO:0000256" key="5">
    <source>
        <dbReference type="ARBA" id="ARBA00023163"/>
    </source>
</evidence>
<dbReference type="RefSeq" id="WP_231481079.1">
    <property type="nucleotide sequence ID" value="NZ_BAAAZO010000009.1"/>
</dbReference>
<keyword evidence="3 6" id="KW-0731">Sigma factor</keyword>
<feature type="region of interest" description="Disordered" evidence="7">
    <location>
        <begin position="1"/>
        <end position="22"/>
    </location>
</feature>
<keyword evidence="2 6" id="KW-0805">Transcription regulation</keyword>
<dbReference type="PANTHER" id="PTHR43133:SF52">
    <property type="entry name" value="ECF RNA POLYMERASE SIGMA FACTOR SIGL"/>
    <property type="match status" value="1"/>
</dbReference>
<proteinExistence type="inferred from homology"/>
<dbReference type="InterPro" id="IPR013324">
    <property type="entry name" value="RNA_pol_sigma_r3/r4-like"/>
</dbReference>
<evidence type="ECO:0000256" key="3">
    <source>
        <dbReference type="ARBA" id="ARBA00023082"/>
    </source>
</evidence>
<feature type="domain" description="RNA polymerase sigma-70 region 2" evidence="8">
    <location>
        <begin position="37"/>
        <end position="101"/>
    </location>
</feature>
<keyword evidence="5 6" id="KW-0804">Transcription</keyword>
<dbReference type="InterPro" id="IPR039425">
    <property type="entry name" value="RNA_pol_sigma-70-like"/>
</dbReference>
<dbReference type="InterPro" id="IPR007630">
    <property type="entry name" value="RNA_pol_sigma70_r4"/>
</dbReference>
<dbReference type="CDD" id="cd06171">
    <property type="entry name" value="Sigma70_r4"/>
    <property type="match status" value="1"/>
</dbReference>
<dbReference type="Proteomes" id="UP001501074">
    <property type="component" value="Unassembled WGS sequence"/>
</dbReference>
<dbReference type="InterPro" id="IPR000838">
    <property type="entry name" value="RNA_pol_sigma70_ECF_CS"/>
</dbReference>
<dbReference type="InterPro" id="IPR014284">
    <property type="entry name" value="RNA_pol_sigma-70_dom"/>
</dbReference>